<dbReference type="PIRSF" id="PIRSF005651">
    <property type="entry name" value="HflC"/>
    <property type="match status" value="1"/>
</dbReference>
<dbReference type="GO" id="GO:0008233">
    <property type="term" value="F:peptidase activity"/>
    <property type="evidence" value="ECO:0007669"/>
    <property type="project" value="UniProtKB-KW"/>
</dbReference>
<evidence type="ECO:0000256" key="6">
    <source>
        <dbReference type="PIRNR" id="PIRNR005651"/>
    </source>
</evidence>
<dbReference type="OrthoDB" id="9812991at2"/>
<feature type="region of interest" description="Disordered" evidence="7">
    <location>
        <begin position="1"/>
        <end position="26"/>
    </location>
</feature>
<dbReference type="InterPro" id="IPR036013">
    <property type="entry name" value="Band_7/SPFH_dom_sf"/>
</dbReference>
<keyword evidence="3 8" id="KW-0812">Transmembrane</keyword>
<evidence type="ECO:0000259" key="9">
    <source>
        <dbReference type="Pfam" id="PF01145"/>
    </source>
</evidence>
<comment type="subcellular location">
    <subcellularLocation>
        <location evidence="1">Membrane</location>
        <topology evidence="1">Single-pass membrane protein</topology>
    </subcellularLocation>
</comment>
<dbReference type="Proteomes" id="UP000274139">
    <property type="component" value="Unassembled WGS sequence"/>
</dbReference>
<sequence length="337" mass="36561">MRRCRAPEESVLDHSAHHHHTSTPPLPRRSLLWRQLAAVAVLLLAALACCLLQVHSGEAVVITRFGDPVRVLLQPGLAWRLPPPLESAIPVDLRLRTTSSGLQDVGTRDGLRVIMQSYVAWQVPADATHITRFLRAVQNQPEEASRQIATFAGSAMETGSSSFALSSLVNTDASQLRISQLEQRLRQQLAPQLLTSYGVRVVDVGLERLTLPAVTLDATVARMRAERDTIAAERTASGNEEAAAIRANAARDARIRQADASVAAAQIEAGSRVEAARIYAEAYQRAPELYKTLRSLDTLNGVVNNSTQLVLRTDAAPFRALVDGPPGLTAPKSTKSR</sequence>
<dbReference type="Gene3D" id="3.30.479.30">
    <property type="entry name" value="Band 7 domain"/>
    <property type="match status" value="1"/>
</dbReference>
<proteinExistence type="inferred from homology"/>
<dbReference type="PANTHER" id="PTHR42911:SF1">
    <property type="entry name" value="MODULATOR OF FTSH PROTEASE HFLC"/>
    <property type="match status" value="1"/>
</dbReference>
<evidence type="ECO:0000256" key="7">
    <source>
        <dbReference type="SAM" id="MobiDB-lite"/>
    </source>
</evidence>
<accession>A0A454JM30</accession>
<name>A0A454JM30_9NEIS</name>
<evidence type="ECO:0000256" key="8">
    <source>
        <dbReference type="SAM" id="Phobius"/>
    </source>
</evidence>
<feature type="transmembrane region" description="Helical" evidence="8">
    <location>
        <begin position="36"/>
        <end position="54"/>
    </location>
</feature>
<dbReference type="GO" id="GO:0006508">
    <property type="term" value="P:proteolysis"/>
    <property type="evidence" value="ECO:0007669"/>
    <property type="project" value="UniProtKB-KW"/>
</dbReference>
<feature type="compositionally biased region" description="Basic and acidic residues" evidence="7">
    <location>
        <begin position="1"/>
        <end position="15"/>
    </location>
</feature>
<dbReference type="GO" id="GO:0016020">
    <property type="term" value="C:membrane"/>
    <property type="evidence" value="ECO:0007669"/>
    <property type="project" value="UniProtKB-SubCell"/>
</dbReference>
<protein>
    <recommendedName>
        <fullName evidence="6">Protein HflC</fullName>
    </recommendedName>
</protein>
<dbReference type="InterPro" id="IPR010200">
    <property type="entry name" value="HflC"/>
</dbReference>
<comment type="function">
    <text evidence="6">HflC and HflK could regulate a protease.</text>
</comment>
<dbReference type="Pfam" id="PF01145">
    <property type="entry name" value="Band_7"/>
    <property type="match status" value="1"/>
</dbReference>
<comment type="caution">
    <text evidence="10">The sequence shown here is derived from an EMBL/GenBank/DDBJ whole genome shotgun (WGS) entry which is preliminary data.</text>
</comment>
<keyword evidence="4 8" id="KW-1133">Transmembrane helix</keyword>
<dbReference type="PANTHER" id="PTHR42911">
    <property type="entry name" value="MODULATOR OF FTSH PROTEASE HFLC"/>
    <property type="match status" value="1"/>
</dbReference>
<dbReference type="EMBL" id="RFAR01000011">
    <property type="protein sequence ID" value="RMD00993.1"/>
    <property type="molecule type" value="Genomic_DNA"/>
</dbReference>
<evidence type="ECO:0000256" key="1">
    <source>
        <dbReference type="ARBA" id="ARBA00004167"/>
    </source>
</evidence>
<keyword evidence="10" id="KW-0645">Protease</keyword>
<comment type="similarity">
    <text evidence="2 6">Belongs to the band 7/mec-2 family. HflC subfamily.</text>
</comment>
<evidence type="ECO:0000256" key="2">
    <source>
        <dbReference type="ARBA" id="ARBA00007862"/>
    </source>
</evidence>
<dbReference type="AlphaFoldDB" id="A0A454JM30"/>
<evidence type="ECO:0000313" key="10">
    <source>
        <dbReference type="EMBL" id="RMD00993.1"/>
    </source>
</evidence>
<evidence type="ECO:0000256" key="5">
    <source>
        <dbReference type="ARBA" id="ARBA00023136"/>
    </source>
</evidence>
<evidence type="ECO:0000256" key="3">
    <source>
        <dbReference type="ARBA" id="ARBA00022692"/>
    </source>
</evidence>
<organism evidence="10 11">
    <name type="scientific">Aquitalea palustris</name>
    <dbReference type="NCBI Taxonomy" id="2480983"/>
    <lineage>
        <taxon>Bacteria</taxon>
        <taxon>Pseudomonadati</taxon>
        <taxon>Pseudomonadota</taxon>
        <taxon>Betaproteobacteria</taxon>
        <taxon>Neisseriales</taxon>
        <taxon>Chromobacteriaceae</taxon>
        <taxon>Aquitalea</taxon>
    </lineage>
</organism>
<keyword evidence="10" id="KW-0378">Hydrolase</keyword>
<evidence type="ECO:0000313" key="11">
    <source>
        <dbReference type="Proteomes" id="UP000274139"/>
    </source>
</evidence>
<keyword evidence="11" id="KW-1185">Reference proteome</keyword>
<feature type="domain" description="Band 7" evidence="9">
    <location>
        <begin position="53"/>
        <end position="238"/>
    </location>
</feature>
<reference evidence="10 11" key="1">
    <citation type="submission" date="2018-10" db="EMBL/GenBank/DDBJ databases">
        <title>Draft genome sequence of Aquitalea MWU14-2217 isolated from a wild cranberry bog in Provincetown, Massachusetts.</title>
        <authorList>
            <person name="Ebadzadsahrai G."/>
            <person name="Soby S."/>
        </authorList>
    </citation>
    <scope>NUCLEOTIDE SEQUENCE [LARGE SCALE GENOMIC DNA]</scope>
    <source>
        <strain evidence="10 11">MWU14-2217</strain>
    </source>
</reference>
<gene>
    <name evidence="10" type="ORF">EAY64_03735</name>
</gene>
<evidence type="ECO:0000256" key="4">
    <source>
        <dbReference type="ARBA" id="ARBA00022989"/>
    </source>
</evidence>
<keyword evidence="5 8" id="KW-0472">Membrane</keyword>
<dbReference type="InterPro" id="IPR001107">
    <property type="entry name" value="Band_7"/>
</dbReference>
<dbReference type="SUPFAM" id="SSF117892">
    <property type="entry name" value="Band 7/SPFH domain"/>
    <property type="match status" value="1"/>
</dbReference>